<organism evidence="5 6">
    <name type="scientific">Brachionus calyciflorus</name>
    <dbReference type="NCBI Taxonomy" id="104777"/>
    <lineage>
        <taxon>Eukaryota</taxon>
        <taxon>Metazoa</taxon>
        <taxon>Spiralia</taxon>
        <taxon>Gnathifera</taxon>
        <taxon>Rotifera</taxon>
        <taxon>Eurotatoria</taxon>
        <taxon>Monogononta</taxon>
        <taxon>Pseudotrocha</taxon>
        <taxon>Ploima</taxon>
        <taxon>Brachionidae</taxon>
        <taxon>Brachionus</taxon>
    </lineage>
</organism>
<feature type="domain" description="PAS" evidence="4">
    <location>
        <begin position="241"/>
        <end position="287"/>
    </location>
</feature>
<name>A0A813PV80_9BILA</name>
<evidence type="ECO:0000313" key="6">
    <source>
        <dbReference type="Proteomes" id="UP000663879"/>
    </source>
</evidence>
<feature type="region of interest" description="Disordered" evidence="2">
    <location>
        <begin position="873"/>
        <end position="892"/>
    </location>
</feature>
<proteinExistence type="predicted"/>
<dbReference type="AlphaFoldDB" id="A0A813PV80"/>
<feature type="coiled-coil region" evidence="1">
    <location>
        <begin position="758"/>
        <end position="785"/>
    </location>
</feature>
<evidence type="ECO:0000256" key="2">
    <source>
        <dbReference type="SAM" id="MobiDB-lite"/>
    </source>
</evidence>
<dbReference type="Gene3D" id="3.30.450.20">
    <property type="entry name" value="PAS domain"/>
    <property type="match status" value="1"/>
</dbReference>
<dbReference type="PROSITE" id="PS50112">
    <property type="entry name" value="PAS"/>
    <property type="match status" value="1"/>
</dbReference>
<feature type="compositionally biased region" description="Polar residues" evidence="2">
    <location>
        <begin position="881"/>
        <end position="892"/>
    </location>
</feature>
<reference evidence="5" key="1">
    <citation type="submission" date="2021-02" db="EMBL/GenBank/DDBJ databases">
        <authorList>
            <person name="Nowell W R."/>
        </authorList>
    </citation>
    <scope>NUCLEOTIDE SEQUENCE</scope>
    <source>
        <strain evidence="5">Ploen Becks lab</strain>
    </source>
</reference>
<accession>A0A813PV80</accession>
<keyword evidence="3" id="KW-0812">Transmembrane</keyword>
<evidence type="ECO:0000256" key="1">
    <source>
        <dbReference type="SAM" id="Coils"/>
    </source>
</evidence>
<keyword evidence="6" id="KW-1185">Reference proteome</keyword>
<keyword evidence="3" id="KW-0472">Membrane</keyword>
<gene>
    <name evidence="5" type="ORF">OXX778_LOCUS4414</name>
</gene>
<feature type="transmembrane region" description="Helical" evidence="3">
    <location>
        <begin position="1059"/>
        <end position="1078"/>
    </location>
</feature>
<dbReference type="OrthoDB" id="10035882at2759"/>
<comment type="caution">
    <text evidence="5">The sequence shown here is derived from an EMBL/GenBank/DDBJ whole genome shotgun (WGS) entry which is preliminary data.</text>
</comment>
<sequence length="1079" mass="123685">MIDNNSSLTGLQQNQFRYSISQQCKKTCKQPKSKLMSNHDEMFYLNEEEFVFKNDDNDDEILNNKQSIDSTSLIKSKSKEKLKEISRSNYMHNEIDFTLNDQLQKQNKSKRKISIKSVDELASNKTRLKSLKLDFYNKNHSSSSINDDLNSSISPQTFESLNNFSSIPVNSNENKEDFDNYFKGKTDILKITCSFVDSNNNLQNSKNTEFNLDQTNNKRILTNSENYRVNTGMTTISDLLIIKANYNLLKFTGLKEDEITGKSFKILLKECDLEKYEELLQKILNKIMHVDPALSYYMKPFRLLIVHNWKDENFEKRKLNASAINYEDMNIWPVISLGNNSDSNFLIELYLQRYEDSRLEIISDQKISKDCGIDRIMTLIDLHGTIISLDASNYREKSGSIKRPFPIVNIKKNHGLISDYLRLESSNQNENRYMLKLTDYVHNNDLVHIQKHVNDVLTKGEITSAIYRLKINEKYAFVQSQSKLIKNEKFEEQGSSEISNEFNQTYIHTIHSIIKEIDTEMEMKGNASTSLMKTLISKKSSSTNNLNLANDLANLLAEDSTKIQIKQSSTKDDFSGDISVDVFDPPQLQANIDLNFVNFNESVSPNSQLSAICKNLNIKSNVTPNGIANGESSLLTPIGTKFALTMLGLSKTQNKINLKKNSNSFENLNCSSSSNQNIVSLVSDNQLKEYSVNQSKVSKEMKRENDFFPSGNINNDFDCMDIKTIKENKLKLNLIKKKSIEENAFNLKNSIDPDSSFKMLIKKELQSLEERQINENNENNLERANLIQIKSNRPNSKNIPTFSCFENSGQHENFQDSTNKKKSSASENLTPKLRTKSGSKNILLKQLLSEESMIPTELAYSELGSEINSNIKTEEEKSKVNKQSTSNNYSSFNSKEENEINLKSSNDDILLRALLNTNDLEADTLKIESVFKLGKTLNSNHNSRNCKINRQTSENKNKIKKEIFENDRYMDNLNDDAFEKFDKSSNSVLSDSYSKTHGSIHFANENEEILSKNIKSEVDDFSLKKQIRNQPLNNLINSYERISVEKNVLSLDQNGNFKVLFQFLPIYLVNAYFSLLFVL</sequence>
<protein>
    <recommendedName>
        <fullName evidence="4">PAS domain-containing protein</fullName>
    </recommendedName>
</protein>
<dbReference type="EMBL" id="CAJNOC010000430">
    <property type="protein sequence ID" value="CAF0760720.1"/>
    <property type="molecule type" value="Genomic_DNA"/>
</dbReference>
<feature type="region of interest" description="Disordered" evidence="2">
    <location>
        <begin position="807"/>
        <end position="833"/>
    </location>
</feature>
<dbReference type="InterPro" id="IPR000014">
    <property type="entry name" value="PAS"/>
</dbReference>
<keyword evidence="1" id="KW-0175">Coiled coil</keyword>
<evidence type="ECO:0000256" key="3">
    <source>
        <dbReference type="SAM" id="Phobius"/>
    </source>
</evidence>
<feature type="compositionally biased region" description="Polar residues" evidence="2">
    <location>
        <begin position="807"/>
        <end position="817"/>
    </location>
</feature>
<dbReference type="Proteomes" id="UP000663879">
    <property type="component" value="Unassembled WGS sequence"/>
</dbReference>
<evidence type="ECO:0000259" key="4">
    <source>
        <dbReference type="PROSITE" id="PS50112"/>
    </source>
</evidence>
<keyword evidence="3" id="KW-1133">Transmembrane helix</keyword>
<evidence type="ECO:0000313" key="5">
    <source>
        <dbReference type="EMBL" id="CAF0760720.1"/>
    </source>
</evidence>